<sequence length="320" mass="34501">MGKSGASLQWVPIPGGEFLMGSEEYYPDEAPQHRRKIKAFSLSATPVTNEQFAAFVAETSYVTIAERPLPSGEYQEFDAAALAPGSLVFTPTRGPVDLRDWQQWWRWVPGACWHRPAGPESTLDGIADHPVVHIAYADAMAYASWVGARLPSEAEFEFAACGGATPTPYAWGSVRDPGGIPMANTWRGYFPFQNDGARGWKGTSPVGSFPPNAYGVYDCIGNVWEWCSDLYTSSHRSSLQHHGPNSLAVSPISCGCGCGPSASLNDQPAGNAGMVQRVLKGGSHLCAPKYCLRYRPAARSPQAEDSATTHIGFRVARDGS</sequence>
<dbReference type="Proteomes" id="UP000291832">
    <property type="component" value="Unassembled WGS sequence"/>
</dbReference>
<dbReference type="AlphaFoldDB" id="A0A4Q7U8K9"/>
<gene>
    <name evidence="2" type="ORF">EV139_0388</name>
</gene>
<dbReference type="SUPFAM" id="SSF56436">
    <property type="entry name" value="C-type lectin-like"/>
    <property type="match status" value="1"/>
</dbReference>
<dbReference type="RefSeq" id="WP_337248814.1">
    <property type="nucleotide sequence ID" value="NZ_QYAG01000004.1"/>
</dbReference>
<dbReference type="InterPro" id="IPR051043">
    <property type="entry name" value="Sulfatase_Mod_Factor_Kinase"/>
</dbReference>
<dbReference type="Pfam" id="PF03781">
    <property type="entry name" value="FGE-sulfatase"/>
    <property type="match status" value="1"/>
</dbReference>
<reference evidence="2 3" key="1">
    <citation type="journal article" date="2015" name="Stand. Genomic Sci.">
        <title>Genomic Encyclopedia of Bacterial and Archaeal Type Strains, Phase III: the genomes of soil and plant-associated and newly described type strains.</title>
        <authorList>
            <person name="Whitman W.B."/>
            <person name="Woyke T."/>
            <person name="Klenk H.P."/>
            <person name="Zhou Y."/>
            <person name="Lilburn T.G."/>
            <person name="Beck B.J."/>
            <person name="De Vos P."/>
            <person name="Vandamme P."/>
            <person name="Eisen J.A."/>
            <person name="Garrity G."/>
            <person name="Hugenholtz P."/>
            <person name="Kyrpides N.C."/>
        </authorList>
    </citation>
    <scope>NUCLEOTIDE SEQUENCE [LARGE SCALE GENOMIC DNA]</scope>
    <source>
        <strain evidence="2 3">RF6</strain>
    </source>
</reference>
<keyword evidence="3" id="KW-1185">Reference proteome</keyword>
<evidence type="ECO:0000313" key="2">
    <source>
        <dbReference type="EMBL" id="RZT68662.1"/>
    </source>
</evidence>
<dbReference type="PANTHER" id="PTHR23150">
    <property type="entry name" value="SULFATASE MODIFYING FACTOR 1, 2"/>
    <property type="match status" value="1"/>
</dbReference>
<evidence type="ECO:0000259" key="1">
    <source>
        <dbReference type="Pfam" id="PF03781"/>
    </source>
</evidence>
<dbReference type="PANTHER" id="PTHR23150:SF19">
    <property type="entry name" value="FORMYLGLYCINE-GENERATING ENZYME"/>
    <property type="match status" value="1"/>
</dbReference>
<dbReference type="GO" id="GO:0120147">
    <property type="term" value="F:formylglycine-generating oxidase activity"/>
    <property type="evidence" value="ECO:0007669"/>
    <property type="project" value="TreeGrafter"/>
</dbReference>
<feature type="domain" description="Sulfatase-modifying factor enzyme-like" evidence="1">
    <location>
        <begin position="9"/>
        <end position="317"/>
    </location>
</feature>
<protein>
    <submittedName>
        <fullName evidence="2">Formylglycine-generating enzyme required for sulfatase activity</fullName>
    </submittedName>
</protein>
<organism evidence="2 3">
    <name type="scientific">Leucobacter luti</name>
    <dbReference type="NCBI Taxonomy" id="340320"/>
    <lineage>
        <taxon>Bacteria</taxon>
        <taxon>Bacillati</taxon>
        <taxon>Actinomycetota</taxon>
        <taxon>Actinomycetes</taxon>
        <taxon>Micrococcales</taxon>
        <taxon>Microbacteriaceae</taxon>
        <taxon>Leucobacter</taxon>
    </lineage>
</organism>
<accession>A0A4Q7U8K9</accession>
<dbReference type="Gene3D" id="3.90.1580.10">
    <property type="entry name" value="paralog of FGE (formylglycine-generating enzyme)"/>
    <property type="match status" value="1"/>
</dbReference>
<dbReference type="InterPro" id="IPR042095">
    <property type="entry name" value="SUMF_sf"/>
</dbReference>
<comment type="caution">
    <text evidence="2">The sequence shown here is derived from an EMBL/GenBank/DDBJ whole genome shotgun (WGS) entry which is preliminary data.</text>
</comment>
<name>A0A4Q7U8K9_9MICO</name>
<dbReference type="EMBL" id="SHKI01000002">
    <property type="protein sequence ID" value="RZT68662.1"/>
    <property type="molecule type" value="Genomic_DNA"/>
</dbReference>
<dbReference type="InterPro" id="IPR016187">
    <property type="entry name" value="CTDL_fold"/>
</dbReference>
<dbReference type="InterPro" id="IPR005532">
    <property type="entry name" value="SUMF_dom"/>
</dbReference>
<evidence type="ECO:0000313" key="3">
    <source>
        <dbReference type="Proteomes" id="UP000291832"/>
    </source>
</evidence>
<proteinExistence type="predicted"/>